<proteinExistence type="predicted"/>
<dbReference type="AlphaFoldDB" id="A0A2R4TEN8"/>
<evidence type="ECO:0000259" key="2">
    <source>
        <dbReference type="Pfam" id="PF12867"/>
    </source>
</evidence>
<gene>
    <name evidence="3" type="ORF">SLUN_22115</name>
</gene>
<keyword evidence="1" id="KW-1133">Transmembrane helix</keyword>
<dbReference type="InterPro" id="IPR034660">
    <property type="entry name" value="DinB/YfiT-like"/>
</dbReference>
<dbReference type="Gene3D" id="1.20.120.450">
    <property type="entry name" value="dinb family like domain"/>
    <property type="match status" value="1"/>
</dbReference>
<organism evidence="3 4">
    <name type="scientific">Streptomyces lunaelactis</name>
    <dbReference type="NCBI Taxonomy" id="1535768"/>
    <lineage>
        <taxon>Bacteria</taxon>
        <taxon>Bacillati</taxon>
        <taxon>Actinomycetota</taxon>
        <taxon>Actinomycetes</taxon>
        <taxon>Kitasatosporales</taxon>
        <taxon>Streptomycetaceae</taxon>
        <taxon>Streptomyces</taxon>
    </lineage>
</organism>
<feature type="transmembrane region" description="Helical" evidence="1">
    <location>
        <begin position="49"/>
        <end position="70"/>
    </location>
</feature>
<dbReference type="GeneID" id="55657949"/>
<dbReference type="EMBL" id="CP026304">
    <property type="protein sequence ID" value="AVZ77590.1"/>
    <property type="molecule type" value="Genomic_DNA"/>
</dbReference>
<evidence type="ECO:0000313" key="3">
    <source>
        <dbReference type="EMBL" id="AVZ77590.1"/>
    </source>
</evidence>
<feature type="domain" description="DinB-like" evidence="2">
    <location>
        <begin position="16"/>
        <end position="173"/>
    </location>
</feature>
<keyword evidence="1" id="KW-0472">Membrane</keyword>
<dbReference type="Pfam" id="PF12867">
    <property type="entry name" value="DinB_2"/>
    <property type="match status" value="1"/>
</dbReference>
<evidence type="ECO:0000313" key="4">
    <source>
        <dbReference type="Proteomes" id="UP000244201"/>
    </source>
</evidence>
<accession>A0A2R4TEN8</accession>
<keyword evidence="3" id="KW-0670">Pyruvate</keyword>
<reference evidence="3 4" key="1">
    <citation type="submission" date="2018-01" db="EMBL/GenBank/DDBJ databases">
        <title>Complete genome sequence of Streptomyces lunaelactis MM109T, a Ferroverdin A producer isolated from cave moonmilk deposits.</title>
        <authorList>
            <person name="Naome A."/>
            <person name="Martinet L."/>
            <person name="Maciejewska M."/>
            <person name="Anderssen S."/>
            <person name="Adam D."/>
            <person name="Tenconi E."/>
            <person name="Deflandre B."/>
            <person name="Arguelles-Arias A."/>
            <person name="Calusinska M."/>
            <person name="Copieters W."/>
            <person name="Karim L."/>
            <person name="Hanikenne M."/>
            <person name="Baurain D."/>
            <person name="van Wezel G."/>
            <person name="Smargiasso N."/>
            <person name="de Pauw E."/>
            <person name="Delfosse P."/>
            <person name="Rigali S."/>
        </authorList>
    </citation>
    <scope>NUCLEOTIDE SEQUENCE [LARGE SCALE GENOMIC DNA]</scope>
    <source>
        <strain evidence="3 4">MM109</strain>
    </source>
</reference>
<sequence>MTSADPMDRQAVHNEYERTRQTFHRLLDAASKDDLARPTCGTKWTNEQLLWHMLFGYMVVRALLILVRVFGRLPRWVGKMFAQVLNAATPPFDLVNYLGPCGAVKVYGPRRMGAKFDRVIGSLQRHLTAESEADLARGMHYPVRWDPFFKDCMTLADIYRYPTQHFDFHHRQLTLGGNESPVS</sequence>
<dbReference type="GO" id="GO:0016853">
    <property type="term" value="F:isomerase activity"/>
    <property type="evidence" value="ECO:0007669"/>
    <property type="project" value="UniProtKB-KW"/>
</dbReference>
<keyword evidence="4" id="KW-1185">Reference proteome</keyword>
<keyword evidence="1" id="KW-0812">Transmembrane</keyword>
<dbReference type="RefSeq" id="WP_108154880.1">
    <property type="nucleotide sequence ID" value="NZ_CP026304.1"/>
</dbReference>
<keyword evidence="3" id="KW-0413">Isomerase</keyword>
<evidence type="ECO:0000256" key="1">
    <source>
        <dbReference type="SAM" id="Phobius"/>
    </source>
</evidence>
<dbReference type="OrthoDB" id="4196751at2"/>
<protein>
    <submittedName>
        <fullName evidence="3">Maleylpyruvate isomerase</fullName>
    </submittedName>
</protein>
<dbReference type="SUPFAM" id="SSF109854">
    <property type="entry name" value="DinB/YfiT-like putative metalloenzymes"/>
    <property type="match status" value="1"/>
</dbReference>
<dbReference type="Proteomes" id="UP000244201">
    <property type="component" value="Chromosome"/>
</dbReference>
<dbReference type="KEGG" id="slk:SLUN_22115"/>
<name>A0A2R4TEN8_9ACTN</name>
<dbReference type="InterPro" id="IPR024775">
    <property type="entry name" value="DinB-like"/>
</dbReference>